<dbReference type="HOGENOM" id="CLU_050131_3_3_7"/>
<dbReference type="Pfam" id="PF02630">
    <property type="entry name" value="SCO1-SenC"/>
    <property type="match status" value="1"/>
</dbReference>
<feature type="binding site" evidence="2">
    <location>
        <position position="64"/>
    </location>
    <ligand>
        <name>Cu cation</name>
        <dbReference type="ChEBI" id="CHEBI:23378"/>
    </ligand>
</feature>
<evidence type="ECO:0000313" key="5">
    <source>
        <dbReference type="EMBL" id="EAQ72356.1"/>
    </source>
</evidence>
<keyword evidence="3" id="KW-1015">Disulfide bond</keyword>
<keyword evidence="2" id="KW-0186">Copper</keyword>
<dbReference type="Gene3D" id="3.40.30.10">
    <property type="entry name" value="Glutaredoxin"/>
    <property type="match status" value="1"/>
</dbReference>
<dbReference type="Proteomes" id="UP000000646">
    <property type="component" value="Chromosome"/>
</dbReference>
<keyword evidence="4" id="KW-1133">Transmembrane helix</keyword>
<evidence type="ECO:0000313" key="6">
    <source>
        <dbReference type="Proteomes" id="UP000000646"/>
    </source>
</evidence>
<dbReference type="PANTHER" id="PTHR12151:SF25">
    <property type="entry name" value="LINALOOL DEHYDRATASE_ISOMERASE DOMAIN-CONTAINING PROTEIN"/>
    <property type="match status" value="1"/>
</dbReference>
<dbReference type="GO" id="GO:0046872">
    <property type="term" value="F:metal ion binding"/>
    <property type="evidence" value="ECO:0007669"/>
    <property type="project" value="UniProtKB-KW"/>
</dbReference>
<gene>
    <name evidence="5" type="ordered locus">CJJ81176_0919</name>
</gene>
<dbReference type="EMBL" id="CP000538">
    <property type="protein sequence ID" value="EAQ72356.1"/>
    <property type="molecule type" value="Genomic_DNA"/>
</dbReference>
<keyword evidence="2" id="KW-0479">Metal-binding</keyword>
<organism evidence="5 6">
    <name type="scientific">Campylobacter jejuni subsp. jejuni serotype O:23/36 (strain 81-176)</name>
    <dbReference type="NCBI Taxonomy" id="354242"/>
    <lineage>
        <taxon>Bacteria</taxon>
        <taxon>Pseudomonadati</taxon>
        <taxon>Campylobacterota</taxon>
        <taxon>Epsilonproteobacteria</taxon>
        <taxon>Campylobacterales</taxon>
        <taxon>Campylobacteraceae</taxon>
        <taxon>Campylobacter</taxon>
    </lineage>
</organism>
<evidence type="ECO:0000256" key="4">
    <source>
        <dbReference type="SAM" id="Phobius"/>
    </source>
</evidence>
<feature type="binding site" evidence="2">
    <location>
        <position position="150"/>
    </location>
    <ligand>
        <name>Cu cation</name>
        <dbReference type="ChEBI" id="CHEBI:23378"/>
    </ligand>
</feature>
<dbReference type="RefSeq" id="WP_002856825.1">
    <property type="nucleotide sequence ID" value="NC_008787.1"/>
</dbReference>
<feature type="transmembrane region" description="Helical" evidence="4">
    <location>
        <begin position="5"/>
        <end position="22"/>
    </location>
</feature>
<proteinExistence type="inferred from homology"/>
<comment type="similarity">
    <text evidence="1">Belongs to the SCO1/2 family.</text>
</comment>
<dbReference type="eggNOG" id="COG1999">
    <property type="taxonomic scope" value="Bacteria"/>
</dbReference>
<dbReference type="KEGG" id="cjj:CJJ81176_0919"/>
<sequence>MKKNIILFIVIVAIILGVIFFIKNHQNSYDFILKSDLKEETTLKDFKGDKLIIYFGYTYCPDVCPATLSLVGKALKQINNPKAHLLFISLDLNRDNNLSNTNEWLRYFYPKADALIAKDEKTLQKITKQYNVQYQKIDLNDSFMGYSIAHSNMLYLIDEKGHFYKEISDLNPQEILRELRIFLNSQ</sequence>
<dbReference type="SUPFAM" id="SSF52833">
    <property type="entry name" value="Thioredoxin-like"/>
    <property type="match status" value="1"/>
</dbReference>
<dbReference type="PANTHER" id="PTHR12151">
    <property type="entry name" value="ELECTRON TRANSPORT PROTIN SCO1/SENC FAMILY MEMBER"/>
    <property type="match status" value="1"/>
</dbReference>
<keyword evidence="4" id="KW-0812">Transmembrane</keyword>
<reference evidence="6" key="1">
    <citation type="submission" date="2006-12" db="EMBL/GenBank/DDBJ databases">
        <authorList>
            <person name="Fouts D.E."/>
            <person name="Nelson K.E."/>
            <person name="Sebastian Y."/>
        </authorList>
    </citation>
    <scope>NUCLEOTIDE SEQUENCE [LARGE SCALE GENOMIC DNA]</scope>
    <source>
        <strain evidence="6">81-176</strain>
    </source>
</reference>
<dbReference type="CDD" id="cd02968">
    <property type="entry name" value="SCO"/>
    <property type="match status" value="1"/>
</dbReference>
<keyword evidence="4" id="KW-0472">Membrane</keyword>
<dbReference type="InterPro" id="IPR003782">
    <property type="entry name" value="SCO1/SenC"/>
</dbReference>
<evidence type="ECO:0000256" key="1">
    <source>
        <dbReference type="ARBA" id="ARBA00010996"/>
    </source>
</evidence>
<feature type="disulfide bond" description="Redox-active" evidence="3">
    <location>
        <begin position="60"/>
        <end position="64"/>
    </location>
</feature>
<name>A0A0H3PDA9_CAMJJ</name>
<feature type="binding site" evidence="2">
    <location>
        <position position="60"/>
    </location>
    <ligand>
        <name>Cu cation</name>
        <dbReference type="ChEBI" id="CHEBI:23378"/>
    </ligand>
</feature>
<dbReference type="AlphaFoldDB" id="A0A0H3PDA9"/>
<protein>
    <submittedName>
        <fullName evidence="5">SCO1/SenC family protein</fullName>
    </submittedName>
</protein>
<accession>A0A0H3PDA9</accession>
<evidence type="ECO:0000256" key="2">
    <source>
        <dbReference type="PIRSR" id="PIRSR603782-1"/>
    </source>
</evidence>
<evidence type="ECO:0000256" key="3">
    <source>
        <dbReference type="PIRSR" id="PIRSR603782-2"/>
    </source>
</evidence>
<dbReference type="InterPro" id="IPR036249">
    <property type="entry name" value="Thioredoxin-like_sf"/>
</dbReference>